<evidence type="ECO:0000256" key="1">
    <source>
        <dbReference type="SAM" id="MobiDB-lite"/>
    </source>
</evidence>
<feature type="compositionally biased region" description="Basic and acidic residues" evidence="1">
    <location>
        <begin position="749"/>
        <end position="760"/>
    </location>
</feature>
<feature type="compositionally biased region" description="Basic and acidic residues" evidence="1">
    <location>
        <begin position="8"/>
        <end position="22"/>
    </location>
</feature>
<reference evidence="2" key="1">
    <citation type="submission" date="2022-12" db="EMBL/GenBank/DDBJ databases">
        <authorList>
            <person name="Petersen C."/>
        </authorList>
    </citation>
    <scope>NUCLEOTIDE SEQUENCE</scope>
    <source>
        <strain evidence="2">IBT 29677</strain>
    </source>
</reference>
<gene>
    <name evidence="2" type="ORF">N7509_013381</name>
</gene>
<dbReference type="Pfam" id="PF08728">
    <property type="entry name" value="CRT10"/>
    <property type="match status" value="1"/>
</dbReference>
<name>A0A9W9VEG2_9EURO</name>
<dbReference type="EMBL" id="JAPZBU010000012">
    <property type="protein sequence ID" value="KAJ5376495.1"/>
    <property type="molecule type" value="Genomic_DNA"/>
</dbReference>
<evidence type="ECO:0000313" key="3">
    <source>
        <dbReference type="Proteomes" id="UP001147747"/>
    </source>
</evidence>
<dbReference type="OrthoDB" id="5591786at2759"/>
<keyword evidence="3" id="KW-1185">Reference proteome</keyword>
<dbReference type="Proteomes" id="UP001147747">
    <property type="component" value="Unassembled WGS sequence"/>
</dbReference>
<sequence length="813" mass="92224">MDSPSPGRLDRKVGPDGRDNQRLRPRIQALNVEKDDERFSKYVPRAKSVILSYGDIDSNFAGNMMSLARQLRHGEITWLIGPPKSAASQRRNLIFVAHRCDIFVWIPKGPLQLLGSQPEMIIKPVMKEPLMEGYIDRVHPHTINNIIVDDLGRDEALLLATDSGNICGYHVEAIYSAVNRCAKSGYKRPFDGSEVNPFFVENVGMSAWGLATHKYARLIAVSANTGLITVYAFALVDSAAENRDDGTENPDDTSAGMSSADQTWVPVESRKQLYELHQLTPRNYRSRNLRLTYRGHFDNIPCVSFANFDLNPNGMWMVSTDISNRLIVWRIWDDLWPSRVYYPGHPSNNPPQRGWSVIPLDPRTFKPCRTIEEACGCKPDAQNIAQRTILDTSRGIEGVPDASQIFVYGFKHKDSSRDVAPAYMPDDIFSSDCCIEDKHRPRSYFGLEKDSMPWNFDVVYAVDTGTERSSEPRFYDTRSARQNRIKDSFTDKTRRSRIQGHLPNLLGEDDHDDHHRVPPCLYPDGSEGDPDPSLALLRNKAVHRNPPQPNFFPVIHFSEHHISLAAYPMDSEYQIVCKNPLFQRVSLHAEISSLCDRFNMVKYIPELGLVIAASQKGRVAIISLTWHEEIGCTFRLDWIVPFSTQESEEERPIIPLLGITVSPMPGFEIPQDVPSIPRGIDPTDWQTFNYRILNPDENDSQQQSTTSSSSSTASGKESKFHAESDLHSNSRHSTATTTATSTAQQTQKKKGDDNADKSPPKELTLPESHAQASLAYRPHEPWHGWHPSRHYRLLLLFCDHTVMSYEFWHDWKT</sequence>
<proteinExistence type="predicted"/>
<feature type="compositionally biased region" description="Basic and acidic residues" evidence="1">
    <location>
        <begin position="716"/>
        <end position="728"/>
    </location>
</feature>
<feature type="region of interest" description="Disordered" evidence="1">
    <location>
        <begin position="1"/>
        <end position="25"/>
    </location>
</feature>
<dbReference type="RefSeq" id="XP_056481525.1">
    <property type="nucleotide sequence ID" value="XM_056638018.1"/>
</dbReference>
<dbReference type="AlphaFoldDB" id="A0A9W9VEG2"/>
<comment type="caution">
    <text evidence="2">The sequence shown here is derived from an EMBL/GenBank/DDBJ whole genome shotgun (WGS) entry which is preliminary data.</text>
</comment>
<dbReference type="InterPro" id="IPR036322">
    <property type="entry name" value="WD40_repeat_dom_sf"/>
</dbReference>
<protein>
    <submittedName>
        <fullName evidence="2">Uncharacterized protein</fullName>
    </submittedName>
</protein>
<evidence type="ECO:0000313" key="2">
    <source>
        <dbReference type="EMBL" id="KAJ5376495.1"/>
    </source>
</evidence>
<reference evidence="2" key="2">
    <citation type="journal article" date="2023" name="IMA Fungus">
        <title>Comparative genomic study of the Penicillium genus elucidates a diverse pangenome and 15 lateral gene transfer events.</title>
        <authorList>
            <person name="Petersen C."/>
            <person name="Sorensen T."/>
            <person name="Nielsen M.R."/>
            <person name="Sondergaard T.E."/>
            <person name="Sorensen J.L."/>
            <person name="Fitzpatrick D.A."/>
            <person name="Frisvad J.C."/>
            <person name="Nielsen K.L."/>
        </authorList>
    </citation>
    <scope>NUCLEOTIDE SEQUENCE</scope>
    <source>
        <strain evidence="2">IBT 29677</strain>
    </source>
</reference>
<organism evidence="2 3">
    <name type="scientific">Penicillium cosmopolitanum</name>
    <dbReference type="NCBI Taxonomy" id="1131564"/>
    <lineage>
        <taxon>Eukaryota</taxon>
        <taxon>Fungi</taxon>
        <taxon>Dikarya</taxon>
        <taxon>Ascomycota</taxon>
        <taxon>Pezizomycotina</taxon>
        <taxon>Eurotiomycetes</taxon>
        <taxon>Eurotiomycetidae</taxon>
        <taxon>Eurotiales</taxon>
        <taxon>Aspergillaceae</taxon>
        <taxon>Penicillium</taxon>
    </lineage>
</organism>
<dbReference type="GeneID" id="81376998"/>
<feature type="region of interest" description="Disordered" evidence="1">
    <location>
        <begin position="491"/>
        <end position="528"/>
    </location>
</feature>
<feature type="region of interest" description="Disordered" evidence="1">
    <location>
        <begin position="242"/>
        <end position="262"/>
    </location>
</feature>
<dbReference type="InterPro" id="IPR014839">
    <property type="entry name" value="Crt10"/>
</dbReference>
<accession>A0A9W9VEG2</accession>
<feature type="compositionally biased region" description="Low complexity" evidence="1">
    <location>
        <begin position="733"/>
        <end position="746"/>
    </location>
</feature>
<feature type="region of interest" description="Disordered" evidence="1">
    <location>
        <begin position="695"/>
        <end position="769"/>
    </location>
</feature>
<feature type="compositionally biased region" description="Low complexity" evidence="1">
    <location>
        <begin position="700"/>
        <end position="712"/>
    </location>
</feature>
<dbReference type="SUPFAM" id="SSF50978">
    <property type="entry name" value="WD40 repeat-like"/>
    <property type="match status" value="1"/>
</dbReference>